<dbReference type="InterPro" id="IPR027417">
    <property type="entry name" value="P-loop_NTPase"/>
</dbReference>
<keyword evidence="13 15" id="KW-0472">Membrane</keyword>
<evidence type="ECO:0000259" key="16">
    <source>
        <dbReference type="PROSITE" id="PS50893"/>
    </source>
</evidence>
<evidence type="ECO:0000256" key="10">
    <source>
        <dbReference type="ARBA" id="ARBA00022927"/>
    </source>
</evidence>
<feature type="transmembrane region" description="Helical" evidence="15">
    <location>
        <begin position="283"/>
        <end position="306"/>
    </location>
</feature>
<dbReference type="GO" id="GO:0043214">
    <property type="term" value="F:ABC-type bacteriocin transporter activity"/>
    <property type="evidence" value="ECO:0007669"/>
    <property type="project" value="InterPro"/>
</dbReference>
<dbReference type="OrthoDB" id="9762778at2"/>
<feature type="transmembrane region" description="Helical" evidence="15">
    <location>
        <begin position="402"/>
        <end position="420"/>
    </location>
</feature>
<dbReference type="Gene3D" id="3.90.70.10">
    <property type="entry name" value="Cysteine proteinases"/>
    <property type="match status" value="1"/>
</dbReference>
<evidence type="ECO:0000256" key="3">
    <source>
        <dbReference type="ARBA" id="ARBA00022475"/>
    </source>
</evidence>
<evidence type="ECO:0000313" key="20">
    <source>
        <dbReference type="Proteomes" id="UP000199800"/>
    </source>
</evidence>
<dbReference type="NCBIfam" id="TIGR01193">
    <property type="entry name" value="bacteriocin_ABC"/>
    <property type="match status" value="1"/>
</dbReference>
<feature type="transmembrane region" description="Helical" evidence="15">
    <location>
        <begin position="173"/>
        <end position="194"/>
    </location>
</feature>
<dbReference type="FunFam" id="3.40.50.300:FF:000221">
    <property type="entry name" value="Multidrug ABC transporter ATP-binding protein"/>
    <property type="match status" value="1"/>
</dbReference>
<evidence type="ECO:0000256" key="14">
    <source>
        <dbReference type="ARBA" id="ARBA00043264"/>
    </source>
</evidence>
<dbReference type="PANTHER" id="PTHR24221">
    <property type="entry name" value="ATP-BINDING CASSETTE SUB-FAMILY B"/>
    <property type="match status" value="1"/>
</dbReference>
<evidence type="ECO:0000256" key="15">
    <source>
        <dbReference type="SAM" id="Phobius"/>
    </source>
</evidence>
<dbReference type="Pfam" id="PF00005">
    <property type="entry name" value="ABC_tran"/>
    <property type="match status" value="1"/>
</dbReference>
<dbReference type="GO" id="GO:0005886">
    <property type="term" value="C:plasma membrane"/>
    <property type="evidence" value="ECO:0007669"/>
    <property type="project" value="UniProtKB-SubCell"/>
</dbReference>
<evidence type="ECO:0000256" key="1">
    <source>
        <dbReference type="ARBA" id="ARBA00004651"/>
    </source>
</evidence>
<keyword evidence="6" id="KW-0547">Nucleotide-binding</keyword>
<dbReference type="GO" id="GO:0008234">
    <property type="term" value="F:cysteine-type peptidase activity"/>
    <property type="evidence" value="ECO:0007669"/>
    <property type="project" value="UniProtKB-KW"/>
</dbReference>
<dbReference type="CDD" id="cd18570">
    <property type="entry name" value="ABC_6TM_PCAT1_LagD_like"/>
    <property type="match status" value="1"/>
</dbReference>
<dbReference type="Proteomes" id="UP000199800">
    <property type="component" value="Unassembled WGS sequence"/>
</dbReference>
<comment type="subcellular location">
    <subcellularLocation>
        <location evidence="1">Cell membrane</location>
        <topology evidence="1">Multi-pass membrane protein</topology>
    </subcellularLocation>
</comment>
<keyword evidence="10" id="KW-0653">Protein transport</keyword>
<dbReference type="SUPFAM" id="SSF52540">
    <property type="entry name" value="P-loop containing nucleoside triphosphate hydrolases"/>
    <property type="match status" value="1"/>
</dbReference>
<dbReference type="PROSITE" id="PS50893">
    <property type="entry name" value="ABC_TRANSPORTER_2"/>
    <property type="match status" value="1"/>
</dbReference>
<evidence type="ECO:0000256" key="2">
    <source>
        <dbReference type="ARBA" id="ARBA00022448"/>
    </source>
</evidence>
<keyword evidence="12 15" id="KW-1133">Transmembrane helix</keyword>
<dbReference type="Gene3D" id="3.40.50.300">
    <property type="entry name" value="P-loop containing nucleotide triphosphate hydrolases"/>
    <property type="match status" value="1"/>
</dbReference>
<feature type="domain" description="ABC transmembrane type-1" evidence="17">
    <location>
        <begin position="174"/>
        <end position="455"/>
    </location>
</feature>
<dbReference type="InterPro" id="IPR005897">
    <property type="entry name" value="Pept_C39_ABC_bacteriocin"/>
</dbReference>
<evidence type="ECO:0000256" key="4">
    <source>
        <dbReference type="ARBA" id="ARBA00022670"/>
    </source>
</evidence>
<keyword evidence="2" id="KW-0813">Transport</keyword>
<dbReference type="GO" id="GO:0034040">
    <property type="term" value="F:ATPase-coupled lipid transmembrane transporter activity"/>
    <property type="evidence" value="ECO:0007669"/>
    <property type="project" value="TreeGrafter"/>
</dbReference>
<gene>
    <name evidence="19" type="ORF">SAMN04487772_11265</name>
</gene>
<keyword evidence="9 19" id="KW-0067">ATP-binding</keyword>
<keyword evidence="5 15" id="KW-0812">Transmembrane</keyword>
<keyword evidence="7" id="KW-0378">Hydrolase</keyword>
<evidence type="ECO:0000256" key="7">
    <source>
        <dbReference type="ARBA" id="ARBA00022801"/>
    </source>
</evidence>
<keyword evidence="4" id="KW-0645">Protease</keyword>
<keyword evidence="3" id="KW-1003">Cell membrane</keyword>
<dbReference type="GO" id="GO:0005524">
    <property type="term" value="F:ATP binding"/>
    <property type="evidence" value="ECO:0007669"/>
    <property type="project" value="UniProtKB-KW"/>
</dbReference>
<keyword evidence="14" id="KW-0080">Bacteriocin transport</keyword>
<dbReference type="InterPro" id="IPR005074">
    <property type="entry name" value="Peptidase_C39"/>
</dbReference>
<feature type="transmembrane region" description="Helical" evidence="15">
    <location>
        <begin position="209"/>
        <end position="230"/>
    </location>
</feature>
<dbReference type="Pfam" id="PF00664">
    <property type="entry name" value="ABC_membrane"/>
    <property type="match status" value="1"/>
</dbReference>
<feature type="transmembrane region" description="Helical" evidence="15">
    <location>
        <begin position="312"/>
        <end position="330"/>
    </location>
</feature>
<dbReference type="GO" id="GO:0015031">
    <property type="term" value="P:protein transport"/>
    <property type="evidence" value="ECO:0007669"/>
    <property type="project" value="UniProtKB-KW"/>
</dbReference>
<evidence type="ECO:0000259" key="18">
    <source>
        <dbReference type="PROSITE" id="PS50990"/>
    </source>
</evidence>
<proteinExistence type="predicted"/>
<dbReference type="GO" id="GO:0016887">
    <property type="term" value="F:ATP hydrolysis activity"/>
    <property type="evidence" value="ECO:0007669"/>
    <property type="project" value="InterPro"/>
</dbReference>
<keyword evidence="11" id="KW-1278">Translocase</keyword>
<dbReference type="Gene3D" id="1.20.1560.10">
    <property type="entry name" value="ABC transporter type 1, transmembrane domain"/>
    <property type="match status" value="1"/>
</dbReference>
<accession>A0A1I0D1A0</accession>
<evidence type="ECO:0000256" key="11">
    <source>
        <dbReference type="ARBA" id="ARBA00022967"/>
    </source>
</evidence>
<dbReference type="GO" id="GO:0006508">
    <property type="term" value="P:proteolysis"/>
    <property type="evidence" value="ECO:0007669"/>
    <property type="project" value="UniProtKB-KW"/>
</dbReference>
<organism evidence="19 20">
    <name type="scientific">[Clostridium] polysaccharolyticum</name>
    <dbReference type="NCBI Taxonomy" id="29364"/>
    <lineage>
        <taxon>Bacteria</taxon>
        <taxon>Bacillati</taxon>
        <taxon>Bacillota</taxon>
        <taxon>Clostridia</taxon>
        <taxon>Lachnospirales</taxon>
        <taxon>Lachnospiraceae</taxon>
    </lineage>
</organism>
<keyword evidence="8" id="KW-0788">Thiol protease</keyword>
<dbReference type="SMART" id="SM00382">
    <property type="entry name" value="AAA"/>
    <property type="match status" value="1"/>
</dbReference>
<dbReference type="PANTHER" id="PTHR24221:SF654">
    <property type="entry name" value="ATP-BINDING CASSETTE SUB-FAMILY B MEMBER 6"/>
    <property type="match status" value="1"/>
</dbReference>
<evidence type="ECO:0000256" key="13">
    <source>
        <dbReference type="ARBA" id="ARBA00023136"/>
    </source>
</evidence>
<protein>
    <submittedName>
        <fullName evidence="19">ATP-binding cassette, subfamily B</fullName>
    </submittedName>
</protein>
<evidence type="ECO:0000256" key="12">
    <source>
        <dbReference type="ARBA" id="ARBA00022989"/>
    </source>
</evidence>
<dbReference type="InterPro" id="IPR011527">
    <property type="entry name" value="ABC1_TM_dom"/>
</dbReference>
<feature type="domain" description="ABC transporter" evidence="16">
    <location>
        <begin position="496"/>
        <end position="728"/>
    </location>
</feature>
<evidence type="ECO:0000259" key="17">
    <source>
        <dbReference type="PROSITE" id="PS50929"/>
    </source>
</evidence>
<dbReference type="InterPro" id="IPR003439">
    <property type="entry name" value="ABC_transporter-like_ATP-bd"/>
</dbReference>
<dbReference type="InterPro" id="IPR039421">
    <property type="entry name" value="Type_1_exporter"/>
</dbReference>
<dbReference type="STRING" id="29364.SAMN04487772_11265"/>
<sequence length="732" mass="83830">MRYQCIYQQDATDCGAACLATIMSYYKKQVSIAQIREHAGTGTQGTSVYGLIQAAKVYKMKACAVKGDREKLTKDLWLPCIADVIVNDNLNHYVVIHKITKKGLIIADPDNGIVHLTFGEFFGEEKPRKDHVKYKWKQHFIFFTPEDDFEETRHRTNKYGRFFLEIVKQKKNILILGMVSLLCTALGVVPAFYYKIVMDQILVKGQKTFFIYLSIGIVGILICKIGLQLFRSYLVLKLSRQLDFSRMEEAFRKTMGLPMKFFHTRRKGDIISRLIDVFKVREGIISVTMSLLADSLMVLAGGILLFRQNRTMFAITAVVMLCYLFVVIVFEKSYEKKNKKFMESNSKFSSYLYEAVSGAEEIKIFQANQKIEKRYNRYLDELLQNANTLSMKQEFQLALKDLLELIGGILILWFGGLQVMSHHMSMGDLVVFYMLYGYFFSPVKNLASLQGKIQSATVALERIYQIYEIEPEIKTDLERSDDDITEKEDLHFSGDIEFRNVHFQYGIEQSMIEDMSFQIKKGEKVAFVGESGSGKTTIARLILQLYQPVKGKVLFDGKEIEDIALLRKRIAYISQDTFLFGGTVYENITLGTNRVRNEQVVEAAMIAQADEFIRKLPFGYDTVLGENGTNLSGGQKQRIAITRALLRNPDILILDEATSNLDSVTAKSVEYAFNKKFADHTRIIIAHKLKSIIDCDRIFVVRDGKIVESGTHKDLLETGKCYRQLIEQYENK</sequence>
<feature type="domain" description="Peptidase C39" evidence="18">
    <location>
        <begin position="8"/>
        <end position="132"/>
    </location>
</feature>
<dbReference type="PROSITE" id="PS50990">
    <property type="entry name" value="PEPTIDASE_C39"/>
    <property type="match status" value="1"/>
</dbReference>
<evidence type="ECO:0000256" key="8">
    <source>
        <dbReference type="ARBA" id="ARBA00022807"/>
    </source>
</evidence>
<dbReference type="EMBL" id="FOHN01000012">
    <property type="protein sequence ID" value="SET25939.1"/>
    <property type="molecule type" value="Genomic_DNA"/>
</dbReference>
<keyword evidence="20" id="KW-1185">Reference proteome</keyword>
<dbReference type="PROSITE" id="PS50929">
    <property type="entry name" value="ABC_TM1F"/>
    <property type="match status" value="1"/>
</dbReference>
<dbReference type="AlphaFoldDB" id="A0A1I0D1A0"/>
<dbReference type="RefSeq" id="WP_092477951.1">
    <property type="nucleotide sequence ID" value="NZ_FOHN01000012.1"/>
</dbReference>
<dbReference type="Pfam" id="PF03412">
    <property type="entry name" value="Peptidase_C39"/>
    <property type="match status" value="1"/>
</dbReference>
<name>A0A1I0D1A0_9FIRM</name>
<reference evidence="19 20" key="1">
    <citation type="submission" date="2016-10" db="EMBL/GenBank/DDBJ databases">
        <authorList>
            <person name="de Groot N.N."/>
        </authorList>
    </citation>
    <scope>NUCLEOTIDE SEQUENCE [LARGE SCALE GENOMIC DNA]</scope>
    <source>
        <strain evidence="19 20">DSM 1801</strain>
    </source>
</reference>
<evidence type="ECO:0000256" key="9">
    <source>
        <dbReference type="ARBA" id="ARBA00022840"/>
    </source>
</evidence>
<evidence type="ECO:0000313" key="19">
    <source>
        <dbReference type="EMBL" id="SET25939.1"/>
    </source>
</evidence>
<dbReference type="InterPro" id="IPR003593">
    <property type="entry name" value="AAA+_ATPase"/>
</dbReference>
<dbReference type="InterPro" id="IPR036640">
    <property type="entry name" value="ABC1_TM_sf"/>
</dbReference>
<dbReference type="CDD" id="cd02418">
    <property type="entry name" value="Peptidase_C39B"/>
    <property type="match status" value="1"/>
</dbReference>
<evidence type="ECO:0000256" key="6">
    <source>
        <dbReference type="ARBA" id="ARBA00022741"/>
    </source>
</evidence>
<dbReference type="SUPFAM" id="SSF90123">
    <property type="entry name" value="ABC transporter transmembrane region"/>
    <property type="match status" value="1"/>
</dbReference>
<evidence type="ECO:0000256" key="5">
    <source>
        <dbReference type="ARBA" id="ARBA00022692"/>
    </source>
</evidence>